<comment type="caution">
    <text evidence="2">The sequence shown here is derived from an EMBL/GenBank/DDBJ whole genome shotgun (WGS) entry which is preliminary data.</text>
</comment>
<keyword evidence="3" id="KW-1185">Reference proteome</keyword>
<sequence>MSIFIRTGSFYDGRGKKWEKILWPQIMEEKYDFYVECLQNQTEILKNSSEDDSNEFLNTIIADIGSFLVLYDGLVDHMETWKNEKHLPGLEITKEQLYYVRIAQRYCEQRKSSLTLNEESHLPSRIRVNAAVSNTKDFGEVYGCPPKSTLNPELKCNLV</sequence>
<dbReference type="PANTHER" id="PTHR11733:SF240">
    <property type="entry name" value="GH14155P-RELATED"/>
    <property type="match status" value="1"/>
</dbReference>
<dbReference type="Proteomes" id="UP000499080">
    <property type="component" value="Unassembled WGS sequence"/>
</dbReference>
<gene>
    <name evidence="2" type="ORF">AVEN_225170_1</name>
</gene>
<dbReference type="InterPro" id="IPR000718">
    <property type="entry name" value="Peptidase_M13"/>
</dbReference>
<protein>
    <recommendedName>
        <fullName evidence="1">Peptidase M13 C-terminal domain-containing protein</fullName>
    </recommendedName>
</protein>
<dbReference type="Gene3D" id="3.40.390.10">
    <property type="entry name" value="Collagenase (Catalytic Domain)"/>
    <property type="match status" value="1"/>
</dbReference>
<organism evidence="2 3">
    <name type="scientific">Araneus ventricosus</name>
    <name type="common">Orbweaver spider</name>
    <name type="synonym">Epeira ventricosa</name>
    <dbReference type="NCBI Taxonomy" id="182803"/>
    <lineage>
        <taxon>Eukaryota</taxon>
        <taxon>Metazoa</taxon>
        <taxon>Ecdysozoa</taxon>
        <taxon>Arthropoda</taxon>
        <taxon>Chelicerata</taxon>
        <taxon>Arachnida</taxon>
        <taxon>Araneae</taxon>
        <taxon>Araneomorphae</taxon>
        <taxon>Entelegynae</taxon>
        <taxon>Araneoidea</taxon>
        <taxon>Araneidae</taxon>
        <taxon>Araneus</taxon>
    </lineage>
</organism>
<dbReference type="SUPFAM" id="SSF55486">
    <property type="entry name" value="Metalloproteases ('zincins'), catalytic domain"/>
    <property type="match status" value="1"/>
</dbReference>
<accession>A0A4Y2FST8</accession>
<proteinExistence type="predicted"/>
<dbReference type="GO" id="GO:0004222">
    <property type="term" value="F:metalloendopeptidase activity"/>
    <property type="evidence" value="ECO:0007669"/>
    <property type="project" value="InterPro"/>
</dbReference>
<evidence type="ECO:0000313" key="2">
    <source>
        <dbReference type="EMBL" id="GBM43646.1"/>
    </source>
</evidence>
<feature type="domain" description="Peptidase M13 C-terminal" evidence="1">
    <location>
        <begin position="31"/>
        <end position="157"/>
    </location>
</feature>
<dbReference type="OrthoDB" id="6436365at2759"/>
<dbReference type="InterPro" id="IPR018497">
    <property type="entry name" value="Peptidase_M13_C"/>
</dbReference>
<dbReference type="GO" id="GO:0016485">
    <property type="term" value="P:protein processing"/>
    <property type="evidence" value="ECO:0007669"/>
    <property type="project" value="TreeGrafter"/>
</dbReference>
<name>A0A4Y2FST8_ARAVE</name>
<dbReference type="PANTHER" id="PTHR11733">
    <property type="entry name" value="ZINC METALLOPROTEASE FAMILY M13 NEPRILYSIN-RELATED"/>
    <property type="match status" value="1"/>
</dbReference>
<dbReference type="EMBL" id="BGPR01001036">
    <property type="protein sequence ID" value="GBM43646.1"/>
    <property type="molecule type" value="Genomic_DNA"/>
</dbReference>
<evidence type="ECO:0000259" key="1">
    <source>
        <dbReference type="Pfam" id="PF01431"/>
    </source>
</evidence>
<dbReference type="AlphaFoldDB" id="A0A4Y2FST8"/>
<dbReference type="GO" id="GO:0005886">
    <property type="term" value="C:plasma membrane"/>
    <property type="evidence" value="ECO:0007669"/>
    <property type="project" value="TreeGrafter"/>
</dbReference>
<dbReference type="InterPro" id="IPR024079">
    <property type="entry name" value="MetalloPept_cat_dom_sf"/>
</dbReference>
<dbReference type="Pfam" id="PF01431">
    <property type="entry name" value="Peptidase_M13"/>
    <property type="match status" value="1"/>
</dbReference>
<dbReference type="PROSITE" id="PS51885">
    <property type="entry name" value="NEPRILYSIN"/>
    <property type="match status" value="1"/>
</dbReference>
<evidence type="ECO:0000313" key="3">
    <source>
        <dbReference type="Proteomes" id="UP000499080"/>
    </source>
</evidence>
<reference evidence="2 3" key="1">
    <citation type="journal article" date="2019" name="Sci. Rep.">
        <title>Orb-weaving spider Araneus ventricosus genome elucidates the spidroin gene catalogue.</title>
        <authorList>
            <person name="Kono N."/>
            <person name="Nakamura H."/>
            <person name="Ohtoshi R."/>
            <person name="Moran D.A.P."/>
            <person name="Shinohara A."/>
            <person name="Yoshida Y."/>
            <person name="Fujiwara M."/>
            <person name="Mori M."/>
            <person name="Tomita M."/>
            <person name="Arakawa K."/>
        </authorList>
    </citation>
    <scope>NUCLEOTIDE SEQUENCE [LARGE SCALE GENOMIC DNA]</scope>
</reference>